<dbReference type="EMBL" id="CP165734">
    <property type="protein sequence ID" value="XDV55735.1"/>
    <property type="molecule type" value="Genomic_DNA"/>
</dbReference>
<dbReference type="Pfam" id="PF01161">
    <property type="entry name" value="PBP"/>
    <property type="match status" value="1"/>
</dbReference>
<evidence type="ECO:0008006" key="2">
    <source>
        <dbReference type="Google" id="ProtNLM"/>
    </source>
</evidence>
<dbReference type="SUPFAM" id="SSF49777">
    <property type="entry name" value="PEBP-like"/>
    <property type="match status" value="1"/>
</dbReference>
<organism evidence="1">
    <name type="scientific">Bradyrhizobium sp. LLZ17</name>
    <dbReference type="NCBI Taxonomy" id="3239388"/>
    <lineage>
        <taxon>Bacteria</taxon>
        <taxon>Pseudomonadati</taxon>
        <taxon>Pseudomonadota</taxon>
        <taxon>Alphaproteobacteria</taxon>
        <taxon>Hyphomicrobiales</taxon>
        <taxon>Nitrobacteraceae</taxon>
        <taxon>Bradyrhizobium</taxon>
    </lineage>
</organism>
<evidence type="ECO:0000313" key="1">
    <source>
        <dbReference type="EMBL" id="XDV55735.1"/>
    </source>
</evidence>
<dbReference type="InterPro" id="IPR008914">
    <property type="entry name" value="PEBP"/>
</dbReference>
<dbReference type="RefSeq" id="WP_369720181.1">
    <property type="nucleotide sequence ID" value="NZ_CP165734.1"/>
</dbReference>
<name>A0AB39XEX0_9BRAD</name>
<gene>
    <name evidence="1" type="ORF">AB8Z38_23635</name>
</gene>
<protein>
    <recommendedName>
        <fullName evidence="2">Phospholipid-binding protein</fullName>
    </recommendedName>
</protein>
<reference evidence="1" key="1">
    <citation type="submission" date="2024-08" db="EMBL/GenBank/DDBJ databases">
        <authorList>
            <person name="Chaddad Z."/>
            <person name="Lamrabet M."/>
            <person name="Bouhnik O."/>
            <person name="Alami S."/>
            <person name="Wipf D."/>
            <person name="Courty P.E."/>
            <person name="Missbah El Idrissi M."/>
        </authorList>
    </citation>
    <scope>NUCLEOTIDE SEQUENCE</scope>
    <source>
        <strain evidence="1">LLZ17</strain>
    </source>
</reference>
<proteinExistence type="predicted"/>
<dbReference type="AlphaFoldDB" id="A0AB39XEX0"/>
<sequence length="156" mass="16478">MTKSEPIAAHVAPSHIATQKRINSDIGQIGGDIMLVRLMVYTTVILAVSTTNASAFSMSFRWCGLSSPVFALSGVPKGTATLQFHMVDLQVPSYNHGGGTVPYKGQSTVACGALNNYSPPSPPSGSHSYQITVTAFGPNNSNLGSATFTREFPEKK</sequence>
<dbReference type="InterPro" id="IPR036610">
    <property type="entry name" value="PEBP-like_sf"/>
</dbReference>
<accession>A0AB39XEX0</accession>